<keyword evidence="3" id="KW-0285">Flavoprotein</keyword>
<evidence type="ECO:0000256" key="3">
    <source>
        <dbReference type="ARBA" id="ARBA00022630"/>
    </source>
</evidence>
<name>A0A9W4XC62_9ASCO</name>
<evidence type="ECO:0000313" key="7">
    <source>
        <dbReference type="EMBL" id="CAI5760188.1"/>
    </source>
</evidence>
<dbReference type="GO" id="GO:0018580">
    <property type="term" value="F:nitronate monooxygenase activity"/>
    <property type="evidence" value="ECO:0007669"/>
    <property type="project" value="InterPro"/>
</dbReference>
<keyword evidence="5" id="KW-0560">Oxidoreductase</keyword>
<dbReference type="InterPro" id="IPR004136">
    <property type="entry name" value="NMO"/>
</dbReference>
<dbReference type="AlphaFoldDB" id="A0A9W4XC62"/>
<dbReference type="CDD" id="cd04730">
    <property type="entry name" value="NPD_like"/>
    <property type="match status" value="1"/>
</dbReference>
<dbReference type="SUPFAM" id="SSF51412">
    <property type="entry name" value="Inosine monophosphate dehydrogenase (IMPDH)"/>
    <property type="match status" value="1"/>
</dbReference>
<reference evidence="7" key="1">
    <citation type="submission" date="2022-12" db="EMBL/GenBank/DDBJ databases">
        <authorList>
            <person name="Brejova B."/>
        </authorList>
    </citation>
    <scope>NUCLEOTIDE SEQUENCE</scope>
</reference>
<dbReference type="OrthoDB" id="10265891at2759"/>
<keyword evidence="8" id="KW-1185">Reference proteome</keyword>
<protein>
    <recommendedName>
        <fullName evidence="9">Nitronate monooxygenase domain-containing protein</fullName>
    </recommendedName>
</protein>
<comment type="similarity">
    <text evidence="2">Belongs to the nitronate monooxygenase family. NMO class I subfamily.</text>
</comment>
<sequence length="355" mass="39969">MTSLQLTKKLGIKYPILQAPMAGVSTIEMANNVTKYGGLGAIPLSTYDISTPASISSIKSQLSKYEYNNQVNLNFFSHSIAQPPSSSQISTFQNLYSMTLNSKLPDINYNRNANVSFHQIHNLVIEFVIDFKPAILSFHFGPPKKELIQKFQENGSMVFVTATSLSEAKYLNKLHVDGIILQGNEAGGHRGNFLDEKDEHLSTKDLFEQVIKEFKKSPTTFIIVSGGIYNSQQVKEYIDNGASGIQLGTVFLNTPESNNHQFFKDKHDEDTVMTDLISGRRARAVKTPFINDIIKNYNGDALPDYGYRYNSYKELKKKQVKKDVDIGFYLAGENYKLCNREASIQEIMENITKDL</sequence>
<dbReference type="PANTHER" id="PTHR42747">
    <property type="entry name" value="NITRONATE MONOOXYGENASE-RELATED"/>
    <property type="match status" value="1"/>
</dbReference>
<comment type="cofactor">
    <cofactor evidence="1">
        <name>FMN</name>
        <dbReference type="ChEBI" id="CHEBI:58210"/>
    </cofactor>
</comment>
<keyword evidence="6" id="KW-0503">Monooxygenase</keyword>
<accession>A0A9W4XC62</accession>
<dbReference type="PANTHER" id="PTHR42747:SF3">
    <property type="entry name" value="NITRONATE MONOOXYGENASE-RELATED"/>
    <property type="match status" value="1"/>
</dbReference>
<proteinExistence type="inferred from homology"/>
<dbReference type="Gene3D" id="3.20.20.70">
    <property type="entry name" value="Aldolase class I"/>
    <property type="match status" value="1"/>
</dbReference>
<evidence type="ECO:0008006" key="9">
    <source>
        <dbReference type="Google" id="ProtNLM"/>
    </source>
</evidence>
<evidence type="ECO:0000256" key="1">
    <source>
        <dbReference type="ARBA" id="ARBA00001917"/>
    </source>
</evidence>
<dbReference type="Pfam" id="PF03060">
    <property type="entry name" value="NMO"/>
    <property type="match status" value="1"/>
</dbReference>
<dbReference type="EMBL" id="CANTUO010000006">
    <property type="protein sequence ID" value="CAI5760188.1"/>
    <property type="molecule type" value="Genomic_DNA"/>
</dbReference>
<evidence type="ECO:0000313" key="8">
    <source>
        <dbReference type="Proteomes" id="UP001152885"/>
    </source>
</evidence>
<dbReference type="Proteomes" id="UP001152885">
    <property type="component" value="Unassembled WGS sequence"/>
</dbReference>
<gene>
    <name evidence="7" type="ORF">CANVERA_P4698</name>
</gene>
<evidence type="ECO:0000256" key="2">
    <source>
        <dbReference type="ARBA" id="ARBA00009881"/>
    </source>
</evidence>
<dbReference type="InterPro" id="IPR013785">
    <property type="entry name" value="Aldolase_TIM"/>
</dbReference>
<keyword evidence="4" id="KW-0288">FMN</keyword>
<evidence type="ECO:0000256" key="5">
    <source>
        <dbReference type="ARBA" id="ARBA00023002"/>
    </source>
</evidence>
<evidence type="ECO:0000256" key="6">
    <source>
        <dbReference type="ARBA" id="ARBA00023033"/>
    </source>
</evidence>
<evidence type="ECO:0000256" key="4">
    <source>
        <dbReference type="ARBA" id="ARBA00022643"/>
    </source>
</evidence>
<organism evidence="7 8">
    <name type="scientific">Candida verbasci</name>
    <dbReference type="NCBI Taxonomy" id="1227364"/>
    <lineage>
        <taxon>Eukaryota</taxon>
        <taxon>Fungi</taxon>
        <taxon>Dikarya</taxon>
        <taxon>Ascomycota</taxon>
        <taxon>Saccharomycotina</taxon>
        <taxon>Pichiomycetes</taxon>
        <taxon>Debaryomycetaceae</taxon>
        <taxon>Candida/Lodderomyces clade</taxon>
        <taxon>Candida</taxon>
    </lineage>
</organism>
<comment type="caution">
    <text evidence="7">The sequence shown here is derived from an EMBL/GenBank/DDBJ whole genome shotgun (WGS) entry which is preliminary data.</text>
</comment>